<dbReference type="InterPro" id="IPR016181">
    <property type="entry name" value="Acyl_CoA_acyltransferase"/>
</dbReference>
<dbReference type="PANTHER" id="PTHR43415">
    <property type="entry name" value="SPERMIDINE N(1)-ACETYLTRANSFERASE"/>
    <property type="match status" value="1"/>
</dbReference>
<dbReference type="GO" id="GO:0016747">
    <property type="term" value="F:acyltransferase activity, transferring groups other than amino-acyl groups"/>
    <property type="evidence" value="ECO:0007669"/>
    <property type="project" value="InterPro"/>
</dbReference>
<evidence type="ECO:0000313" key="2">
    <source>
        <dbReference type="EMBL" id="CDR28966.1"/>
    </source>
</evidence>
<gene>
    <name evidence="2" type="ORF">ERS140147_02155</name>
</gene>
<dbReference type="AlphaFoldDB" id="A0A077UKU1"/>
<protein>
    <submittedName>
        <fullName evidence="2">Acetyltransferase GNAT family</fullName>
    </submittedName>
</protein>
<sequence length="168" mass="19348">MAHIIRRVSIKDVENFISMLSKIYDESPYMFYTPGEYDPSVTSASKQLEEYITSPYKVIFVAESDEQLVGFAFVNTMHFKRIKHVAKIDLGVKKLYQHRGIGQALLDAITAWCLNSQIHRIEANVPLNNQPALELFKSADFQIEGVLKDKLFIDGKYYDDYMMAKILN</sequence>
<dbReference type="EMBL" id="CCEH01000021">
    <property type="protein sequence ID" value="CDR28966.1"/>
    <property type="molecule type" value="Genomic_DNA"/>
</dbReference>
<dbReference type="CDD" id="cd04301">
    <property type="entry name" value="NAT_SF"/>
    <property type="match status" value="1"/>
</dbReference>
<dbReference type="Pfam" id="PF13420">
    <property type="entry name" value="Acetyltransf_4"/>
    <property type="match status" value="1"/>
</dbReference>
<dbReference type="PROSITE" id="PS51186">
    <property type="entry name" value="GNAT"/>
    <property type="match status" value="1"/>
</dbReference>
<dbReference type="InterPro" id="IPR000182">
    <property type="entry name" value="GNAT_dom"/>
</dbReference>
<name>A0A077UKU1_9STAP</name>
<dbReference type="SUPFAM" id="SSF55729">
    <property type="entry name" value="Acyl-CoA N-acyltransferases (Nat)"/>
    <property type="match status" value="1"/>
</dbReference>
<dbReference type="Gene3D" id="3.40.630.30">
    <property type="match status" value="1"/>
</dbReference>
<dbReference type="PANTHER" id="PTHR43415:SF3">
    <property type="entry name" value="GNAT-FAMILY ACETYLTRANSFERASE"/>
    <property type="match status" value="1"/>
</dbReference>
<dbReference type="Proteomes" id="UP000044616">
    <property type="component" value="Unassembled WGS sequence"/>
</dbReference>
<evidence type="ECO:0000313" key="3">
    <source>
        <dbReference type="Proteomes" id="UP000044616"/>
    </source>
</evidence>
<proteinExistence type="predicted"/>
<organism evidence="2 3">
    <name type="scientific">Staphylococcus schweitzeri</name>
    <dbReference type="NCBI Taxonomy" id="1654388"/>
    <lineage>
        <taxon>Bacteria</taxon>
        <taxon>Bacillati</taxon>
        <taxon>Bacillota</taxon>
        <taxon>Bacilli</taxon>
        <taxon>Bacillales</taxon>
        <taxon>Staphylococcaceae</taxon>
        <taxon>Staphylococcus</taxon>
    </lineage>
</organism>
<dbReference type="RefSeq" id="WP_047531683.1">
    <property type="nucleotide sequence ID" value="NZ_CCEH01000021.1"/>
</dbReference>
<keyword evidence="2" id="KW-0808">Transferase</keyword>
<feature type="domain" description="N-acetyltransferase" evidence="1">
    <location>
        <begin position="3"/>
        <end position="168"/>
    </location>
</feature>
<evidence type="ECO:0000259" key="1">
    <source>
        <dbReference type="PROSITE" id="PS51186"/>
    </source>
</evidence>
<accession>A0A077UKU1</accession>
<reference evidence="2 3" key="1">
    <citation type="submission" date="2014-05" db="EMBL/GenBank/DDBJ databases">
        <authorList>
            <person name="Aslett A.Martin."/>
            <person name="De Silva Nishadi"/>
        </authorList>
    </citation>
    <scope>NUCLEOTIDE SEQUENCE [LARGE SCALE GENOMIC DNA]</scope>
</reference>